<sequence length="2116" mass="243380">MSHTLEQQMLESAQKRLRCVSNEFAREWKTALLDSASKMEEQQSGSRLNDWHSLFLQSESGLKLLNVLRERRENRVAERETLTKREETDAPIVCEDPISSIYKQMRMEFCRLGAIGRMYLVNLESFTHEICDQKDLPAFTNSSFTMRNRIKHAKLLEFTKRMEQSCLLLGSSSTLISSSTALMHDMELYLQIDAFHHQVGLPVDRLTTHLQFLCAQRRYQIISRTYKLFLPCTMSNAVGDHNQFPYLVTRTCDLEDKLRKLLLNVEASQGDCDPNDDVQLGVYLDRYFDAQILETQIEASGRGLTHSAQNEMGLDEASGLEATYQSIHEFSVELLEKTYKSGNSNVAAEMLTYTVFDDEMNHRVLPVSYHDSLLQNEVDLVRMNDAKYHKERLKRFCSNYSKLATIQDSESTRPSAKGGSNEQNSMHISGENISQTKLYNFYLLKFLHCRQLRQKLMRVLNYLQFLAYSCQFRQRQEEKSQRMGLWEHSEFKANDNGNCSQLEMPWRASSTSEGEKLQASSIRIVGIRSENATQEADGYTKSEIIFSRTLGMLLSIVHQLMSTASKVIKAREIQQMEAMALRSDNPSHECTKRSAIDRLGVLCELIEMEVEYQNAKVSHLLALGVDTIAFQMSLSHCLLMLECIQQRPQIIKALKDVEWDIKHVDASFASMTTLREGYTREISCLSLYSRLIEGITTHIKEEQISHHSGAHREHCDQNLEIATFLVRKLCRNDMTPRLHTSMHRVMQIAQEQWSDILPYPLKSFHTLSMHQAILEVALSEWEAIRRQMACSYVTLECKVDDLFTTKKGYNVDISHAIIYESLVGQMELSDVKVENIIKRLPSILCWTHWHRKMSRIMYTCSILQHFDTSTLVEEISKNLQINILESPKNEATFIPLAIFALSSQQHNEESVQCQRYTPLMSRLIGADIMDMSIPQFLGWIGAQSAPNFQKIQKSLLHIMQLEQAWSTFLSHCLYYHNALAGEFVDNVASSFCIEFFDISTSHQNEFRAKATAFIEKVQCEHREKINPFLVPITRYKDKTINEASLIVNPVEDSDRSSKVTAFWHERLERMVSCIMETMAKAQKVPQYLVTVHSCLWLMERIPQEQSFMTGKLDARMSKCAFSYSNYRSNSALAKALCFMHNNSVPISNCAREIERNKSYQVEEESKDFIQNGLLHVPTFVELLESLQISNYFTITLDSDVATTHQEALVQNFDHMLQIYHSFKLCMELCHLRCCLCFEPTAKGKNVDAKYRSGTNASRIVDECDLYGNLHDAIRELHDTAFRDCSKAISFLAPISDEIIALPVSKDCANLTKRDPSDAVWRSYALQLRDKDRMLASLVELKNIVYLRVQTLLSVLELRLALSSHTEKTSCERLLQILVPVQQKKTRILISSDSTSDDRHHFEGFIKLLGRWKYVQPQYFCGLDAFLTDVLRNSSVQRSSHLDQKDFLQDITNWLQSLVRTVMLIGGNFHKKTSSRITITHEVQQVIEQNEAGMKGSIIAGLRSLHPDVEAFFYPLRVILKGSNISTNSRYNDESDDVGHVMHVPLHKILLYKQIELLETHETVCCIDNDIMVLQDHYEHFLNIKKDLILDPFHKEPQIIPSDSACGNDSGHQWNSYLDQLEAVCTSNNPPEEIKMYLSLFLEKVRILLMRSNESLLTSIQSQYNQKLNAQTLEIAGLHSHVKELVESIGIRERVYASTKVCQHRFKVIQMETEIRQLRGELEIEQTKTRIATLSQSEREAAMHRVRKMEAQYRAENISVECDPGDVVLAKRASSAISTRSGHLSVPAKVSLLQSVRSHEEETRTITSLRGEVKQLREIISDLRVHTTVQKERYTQLESRFQHSKELYESQLHVAEAEHKHLRYELQQLQQELISQKQVWAKLEAQLDRFKSEREQQAKLRRDQRMRNIFAAYLKRRKESSRRNAPMIQTEGPNNHIKNSEKSAIHLAGSPKVDSGDTEQLGDLKDSGKENIVSHYQNQIKRLQLQLNKEVELKRKVAAQAADLKTRLAMTQPYSPTMIDKNQRPAEYVVHAQSRHNSEALRDDVPQSSPLGKAYHRPATSEGRSALGESTLVVTRNRSRSAQSHRKYVTLKRPETDLGTVRGNPSAFAIREPLRYR</sequence>
<accession>A0A024GLR9</accession>
<reference evidence="3 4" key="1">
    <citation type="submission" date="2012-05" db="EMBL/GenBank/DDBJ databases">
        <title>Recombination and specialization in a pathogen metapopulation.</title>
        <authorList>
            <person name="Gardiner A."/>
            <person name="Kemen E."/>
            <person name="Schultz-Larsen T."/>
            <person name="MacLean D."/>
            <person name="Van Oosterhout C."/>
            <person name="Jones J.D.G."/>
        </authorList>
    </citation>
    <scope>NUCLEOTIDE SEQUENCE [LARGE SCALE GENOMIC DNA]</scope>
    <source>
        <strain evidence="3 4">Ac Nc2</strain>
    </source>
</reference>
<dbReference type="Proteomes" id="UP000053237">
    <property type="component" value="Unassembled WGS sequence"/>
</dbReference>
<proteinExistence type="predicted"/>
<evidence type="ECO:0000313" key="3">
    <source>
        <dbReference type="EMBL" id="CCI47287.1"/>
    </source>
</evidence>
<feature type="region of interest" description="Disordered" evidence="2">
    <location>
        <begin position="407"/>
        <end position="428"/>
    </location>
</feature>
<name>A0A024GLR9_9STRA</name>
<dbReference type="OrthoDB" id="76966at2759"/>
<dbReference type="InParanoid" id="A0A024GLR9"/>
<comment type="caution">
    <text evidence="3">The sequence shown here is derived from an EMBL/GenBank/DDBJ whole genome shotgun (WGS) entry which is preliminary data.</text>
</comment>
<organism evidence="3 4">
    <name type="scientific">Albugo candida</name>
    <dbReference type="NCBI Taxonomy" id="65357"/>
    <lineage>
        <taxon>Eukaryota</taxon>
        <taxon>Sar</taxon>
        <taxon>Stramenopiles</taxon>
        <taxon>Oomycota</taxon>
        <taxon>Peronosporomycetes</taxon>
        <taxon>Albuginales</taxon>
        <taxon>Albuginaceae</taxon>
        <taxon>Albugo</taxon>
    </lineage>
</organism>
<gene>
    <name evidence="3" type="ORF">BN9_082940</name>
</gene>
<evidence type="ECO:0000256" key="1">
    <source>
        <dbReference type="SAM" id="Coils"/>
    </source>
</evidence>
<evidence type="ECO:0000313" key="4">
    <source>
        <dbReference type="Proteomes" id="UP000053237"/>
    </source>
</evidence>
<keyword evidence="1" id="KW-0175">Coiled coil</keyword>
<evidence type="ECO:0000256" key="2">
    <source>
        <dbReference type="SAM" id="MobiDB-lite"/>
    </source>
</evidence>
<feature type="region of interest" description="Disordered" evidence="2">
    <location>
        <begin position="2034"/>
        <end position="2085"/>
    </location>
</feature>
<feature type="coiled-coil region" evidence="1">
    <location>
        <begin position="1851"/>
        <end position="1885"/>
    </location>
</feature>
<feature type="compositionally biased region" description="Basic and acidic residues" evidence="2">
    <location>
        <begin position="2035"/>
        <end position="2044"/>
    </location>
</feature>
<keyword evidence="4" id="KW-1185">Reference proteome</keyword>
<dbReference type="EMBL" id="CAIX01000163">
    <property type="protein sequence ID" value="CCI47287.1"/>
    <property type="molecule type" value="Genomic_DNA"/>
</dbReference>
<feature type="compositionally biased region" description="Basic residues" evidence="2">
    <location>
        <begin position="2076"/>
        <end position="2085"/>
    </location>
</feature>
<protein>
    <submittedName>
        <fullName evidence="3">Uncharacterized protein</fullName>
    </submittedName>
</protein>